<proteinExistence type="predicted"/>
<dbReference type="PROSITE" id="PS51186">
    <property type="entry name" value="GNAT"/>
    <property type="match status" value="1"/>
</dbReference>
<dbReference type="SUPFAM" id="SSF55729">
    <property type="entry name" value="Acyl-CoA N-acyltransferases (Nat)"/>
    <property type="match status" value="1"/>
</dbReference>
<feature type="domain" description="N-acetyltransferase" evidence="1">
    <location>
        <begin position="114"/>
        <end position="257"/>
    </location>
</feature>
<protein>
    <submittedName>
        <fullName evidence="2">N-acetyltransferase</fullName>
    </submittedName>
</protein>
<dbReference type="GO" id="GO:0016747">
    <property type="term" value="F:acyltransferase activity, transferring groups other than amino-acyl groups"/>
    <property type="evidence" value="ECO:0007669"/>
    <property type="project" value="InterPro"/>
</dbReference>
<dbReference type="Proteomes" id="UP000187486">
    <property type="component" value="Unassembled WGS sequence"/>
</dbReference>
<name>A0A1R0L1V7_9PSEU</name>
<dbReference type="CDD" id="cd04301">
    <property type="entry name" value="NAT_SF"/>
    <property type="match status" value="1"/>
</dbReference>
<evidence type="ECO:0000313" key="2">
    <source>
        <dbReference type="EMBL" id="OLZ55770.1"/>
    </source>
</evidence>
<dbReference type="Pfam" id="PF00583">
    <property type="entry name" value="Acetyltransf_1"/>
    <property type="match status" value="1"/>
</dbReference>
<accession>A0A1R0L1V7</accession>
<evidence type="ECO:0000259" key="1">
    <source>
        <dbReference type="PROSITE" id="PS51186"/>
    </source>
</evidence>
<dbReference type="InterPro" id="IPR000182">
    <property type="entry name" value="GNAT_dom"/>
</dbReference>
<organism evidence="2 3">
    <name type="scientific">Amycolatopsis coloradensis</name>
    <dbReference type="NCBI Taxonomy" id="76021"/>
    <lineage>
        <taxon>Bacteria</taxon>
        <taxon>Bacillati</taxon>
        <taxon>Actinomycetota</taxon>
        <taxon>Actinomycetes</taxon>
        <taxon>Pseudonocardiales</taxon>
        <taxon>Pseudonocardiaceae</taxon>
        <taxon>Amycolatopsis</taxon>
    </lineage>
</organism>
<keyword evidence="3" id="KW-1185">Reference proteome</keyword>
<dbReference type="STRING" id="76021.BS329_05720"/>
<keyword evidence="2" id="KW-0808">Transferase</keyword>
<gene>
    <name evidence="2" type="ORF">BS329_05720</name>
</gene>
<dbReference type="Gene3D" id="3.40.630.30">
    <property type="match status" value="1"/>
</dbReference>
<reference evidence="2 3" key="1">
    <citation type="submission" date="2016-01" db="EMBL/GenBank/DDBJ databases">
        <title>Amycolatopsis coloradensis genome sequencing and assembly.</title>
        <authorList>
            <person name="Mayilraj S."/>
        </authorList>
    </citation>
    <scope>NUCLEOTIDE SEQUENCE [LARGE SCALE GENOMIC DNA]</scope>
    <source>
        <strain evidence="2 3">DSM 44225</strain>
    </source>
</reference>
<comment type="caution">
    <text evidence="2">The sequence shown here is derived from an EMBL/GenBank/DDBJ whole genome shotgun (WGS) entry which is preliminary data.</text>
</comment>
<dbReference type="EMBL" id="MQUQ01000003">
    <property type="protein sequence ID" value="OLZ55770.1"/>
    <property type="molecule type" value="Genomic_DNA"/>
</dbReference>
<sequence>MRALQSYIRVTAAKFRETERIGPFLATYYLEADSPFLNYAIPDDGAVPTSDDVTRLTEAFRMRGLVPRLEFLTEAVPAAEAVLVKGGYTLERRVPLMICTPEQLVKQPKPAGITLVDPKTADELRKMIRAQNLAFGEADPDQHLEPSPDQLSGETLSVMAVAETGEVVGGGVATAILDGATEIAGIGVIEGYRSRGIAAAMTAHLTRVAHSRGGYSVFLTPGAGQAERVYGRVGFRTSAECVHLSVPVSGAGIHIDG</sequence>
<dbReference type="InterPro" id="IPR016181">
    <property type="entry name" value="Acyl_CoA_acyltransferase"/>
</dbReference>
<dbReference type="AlphaFoldDB" id="A0A1R0L1V7"/>
<evidence type="ECO:0000313" key="3">
    <source>
        <dbReference type="Proteomes" id="UP000187486"/>
    </source>
</evidence>